<dbReference type="Pfam" id="PF00144">
    <property type="entry name" value="Beta-lactamase"/>
    <property type="match status" value="1"/>
</dbReference>
<dbReference type="PANTHER" id="PTHR43283">
    <property type="entry name" value="BETA-LACTAMASE-RELATED"/>
    <property type="match status" value="1"/>
</dbReference>
<proteinExistence type="predicted"/>
<dbReference type="RefSeq" id="WP_063701782.1">
    <property type="nucleotide sequence ID" value="NZ_LUUB01000063.1"/>
</dbReference>
<sequence>MQSQAQIDEILRQKSDAKEIPGVVAIAASGNDVIYQGAFGKRDLSKPDAMTLDSVFWIASMTKAVTTAGAMQLVEQGKLSLDAPISEVLPDLASPQVLEGFDAKGEPQLRPAKGAITLRQLMTHTAGFAYNVWNGDCAQYLEKTGTPNIFSCQNVALKTPIMSDPGTRWEYGINIDFVGKAVEAVSGRRLDAYLRDHIFAPLGMNDTGFKITDNMRQRLVATHARGEDGSLAPIPFEIEQNPEFHMGGGGLYGTAGDYIRFTQMILNKGRGNGNQLLKPETVALMGENHIGDLTIGKMTTVAPIYTNDVDLFPDIVKKWGLSFLINTAKTPEGRSAGSLAWAGLANTYFWIDPARDVSGVILMQVLPFFDAKCLEAFAGFELGVYAGLDVGSGQRAA</sequence>
<protein>
    <submittedName>
        <fullName evidence="2">1,4-butanediol diacrylate esterase</fullName>
    </submittedName>
</protein>
<dbReference type="STRING" id="1505087.AYJ54_15895"/>
<dbReference type="InterPro" id="IPR050789">
    <property type="entry name" value="Diverse_Enzym_Activities"/>
</dbReference>
<dbReference type="Gene3D" id="3.40.710.10">
    <property type="entry name" value="DD-peptidase/beta-lactamase superfamily"/>
    <property type="match status" value="1"/>
</dbReference>
<dbReference type="InterPro" id="IPR012338">
    <property type="entry name" value="Beta-lactam/transpept-like"/>
</dbReference>
<dbReference type="EMBL" id="LUUB01000063">
    <property type="protein sequence ID" value="OAF08217.1"/>
    <property type="molecule type" value="Genomic_DNA"/>
</dbReference>
<evidence type="ECO:0000313" key="3">
    <source>
        <dbReference type="Proteomes" id="UP000076959"/>
    </source>
</evidence>
<evidence type="ECO:0000313" key="2">
    <source>
        <dbReference type="EMBL" id="OAF08217.1"/>
    </source>
</evidence>
<gene>
    <name evidence="2" type="ORF">AYJ54_15895</name>
</gene>
<dbReference type="Proteomes" id="UP000076959">
    <property type="component" value="Unassembled WGS sequence"/>
</dbReference>
<organism evidence="2 3">
    <name type="scientific">Bradyrhizobium centrolobii</name>
    <dbReference type="NCBI Taxonomy" id="1505087"/>
    <lineage>
        <taxon>Bacteria</taxon>
        <taxon>Pseudomonadati</taxon>
        <taxon>Pseudomonadota</taxon>
        <taxon>Alphaproteobacteria</taxon>
        <taxon>Hyphomicrobiales</taxon>
        <taxon>Nitrobacteraceae</taxon>
        <taxon>Bradyrhizobium</taxon>
    </lineage>
</organism>
<dbReference type="AlphaFoldDB" id="A0A176YPU9"/>
<keyword evidence="3" id="KW-1185">Reference proteome</keyword>
<reference evidence="2 3" key="1">
    <citation type="submission" date="2016-03" db="EMBL/GenBank/DDBJ databases">
        <title>Draft Genome Sequence of the Strain BR 10245 (Bradyrhizobium sp.) isolated from nodules of Centrolobium paraense.</title>
        <authorList>
            <person name="Simoes-Araujo J.L.Sr."/>
            <person name="Barauna A.C."/>
            <person name="Silva K."/>
            <person name="Zilli J.E."/>
        </authorList>
    </citation>
    <scope>NUCLEOTIDE SEQUENCE [LARGE SCALE GENOMIC DNA]</scope>
    <source>
        <strain evidence="2 3">BR 10245</strain>
    </source>
</reference>
<name>A0A176YPU9_9BRAD</name>
<dbReference type="PANTHER" id="PTHR43283:SF3">
    <property type="entry name" value="BETA-LACTAMASE FAMILY PROTEIN (AFU_ORTHOLOGUE AFUA_5G07500)"/>
    <property type="match status" value="1"/>
</dbReference>
<accession>A0A176YPU9</accession>
<evidence type="ECO:0000259" key="1">
    <source>
        <dbReference type="Pfam" id="PF00144"/>
    </source>
</evidence>
<comment type="caution">
    <text evidence="2">The sequence shown here is derived from an EMBL/GenBank/DDBJ whole genome shotgun (WGS) entry which is preliminary data.</text>
</comment>
<dbReference type="OrthoDB" id="9808046at2"/>
<dbReference type="InterPro" id="IPR001466">
    <property type="entry name" value="Beta-lactam-related"/>
</dbReference>
<feature type="domain" description="Beta-lactamase-related" evidence="1">
    <location>
        <begin position="7"/>
        <end position="367"/>
    </location>
</feature>
<dbReference type="SUPFAM" id="SSF56601">
    <property type="entry name" value="beta-lactamase/transpeptidase-like"/>
    <property type="match status" value="1"/>
</dbReference>